<dbReference type="SMART" id="SM00353">
    <property type="entry name" value="HLH"/>
    <property type="match status" value="1"/>
</dbReference>
<evidence type="ECO:0000256" key="2">
    <source>
        <dbReference type="ARBA" id="ARBA00023015"/>
    </source>
</evidence>
<evidence type="ECO:0000256" key="4">
    <source>
        <dbReference type="ARBA" id="ARBA00023242"/>
    </source>
</evidence>
<evidence type="ECO:0000313" key="7">
    <source>
        <dbReference type="EMBL" id="KAL1563207.1"/>
    </source>
</evidence>
<feature type="region of interest" description="Disordered" evidence="5">
    <location>
        <begin position="1"/>
        <end position="42"/>
    </location>
</feature>
<protein>
    <submittedName>
        <fullName evidence="7">Transcription factor BIM3-like isoform X2</fullName>
    </submittedName>
</protein>
<keyword evidence="3" id="KW-0804">Transcription</keyword>
<dbReference type="PANTHER" id="PTHR46412:SF9">
    <property type="entry name" value="TRANSCRIPTION FACTOR BIM3"/>
    <property type="match status" value="1"/>
</dbReference>
<evidence type="ECO:0000313" key="8">
    <source>
        <dbReference type="Proteomes" id="UP001567538"/>
    </source>
</evidence>
<feature type="compositionally biased region" description="Basic and acidic residues" evidence="5">
    <location>
        <begin position="24"/>
        <end position="40"/>
    </location>
</feature>
<reference evidence="7 8" key="1">
    <citation type="submission" date="2024-06" db="EMBL/GenBank/DDBJ databases">
        <title>A chromosome level genome sequence of Diviner's sage (Salvia divinorum).</title>
        <authorList>
            <person name="Ford S.A."/>
            <person name="Ro D.-K."/>
            <person name="Ness R.W."/>
            <person name="Phillips M.A."/>
        </authorList>
    </citation>
    <scope>NUCLEOTIDE SEQUENCE [LARGE SCALE GENOMIC DNA]</scope>
    <source>
        <strain evidence="7">SAF-2024a</strain>
        <tissue evidence="7">Leaf</tissue>
    </source>
</reference>
<proteinExistence type="predicted"/>
<dbReference type="GO" id="GO:0005634">
    <property type="term" value="C:nucleus"/>
    <property type="evidence" value="ECO:0007669"/>
    <property type="project" value="UniProtKB-SubCell"/>
</dbReference>
<dbReference type="Gene3D" id="4.10.280.10">
    <property type="entry name" value="Helix-loop-helix DNA-binding domain"/>
    <property type="match status" value="1"/>
</dbReference>
<keyword evidence="8" id="KW-1185">Reference proteome</keyword>
<evidence type="ECO:0000256" key="5">
    <source>
        <dbReference type="SAM" id="MobiDB-lite"/>
    </source>
</evidence>
<comment type="caution">
    <text evidence="7">The sequence shown here is derived from an EMBL/GenBank/DDBJ whole genome shotgun (WGS) entry which is preliminary data.</text>
</comment>
<dbReference type="EMBL" id="JBEAFC010000003">
    <property type="protein sequence ID" value="KAL1563207.1"/>
    <property type="molecule type" value="Genomic_DNA"/>
</dbReference>
<keyword evidence="2" id="KW-0805">Transcription regulation</keyword>
<sequence>MGRSASHLDDDETHDSSSPTADYKIVDQKLRSKHSETEQRRRSKINQRFQILRDLIPENDQKRDKASFLLEVIQYIQFLQEKLQMYEGSCQGWSLESTKCLPLRNNSGPVACFVDQTQFERNFYGHGDDVHPGLLSNAQNSVESDLTGATLYRSTDNPPMATQAPAMAMPLPAAIFESLPGQPQGSFTEADQLNFWQGRSCADDCSVPVYSANGEELKSESDEASISNVYSQGLLNCLKHSLQLSGVDLSRTNISVQLDLGKQTTCDNTNPVFSIKGQENTSSLCYRSSINAGKHYEHPPKRLRGDST</sequence>
<dbReference type="SUPFAM" id="SSF47459">
    <property type="entry name" value="HLH, helix-loop-helix DNA-binding domain"/>
    <property type="match status" value="1"/>
</dbReference>
<evidence type="ECO:0000256" key="3">
    <source>
        <dbReference type="ARBA" id="ARBA00023163"/>
    </source>
</evidence>
<comment type="subcellular location">
    <subcellularLocation>
        <location evidence="1">Nucleus</location>
    </subcellularLocation>
</comment>
<feature type="domain" description="BHLH" evidence="6">
    <location>
        <begin position="29"/>
        <end position="79"/>
    </location>
</feature>
<dbReference type="CDD" id="cd11453">
    <property type="entry name" value="bHLH_AtBIM_like"/>
    <property type="match status" value="1"/>
</dbReference>
<organism evidence="7 8">
    <name type="scientific">Salvia divinorum</name>
    <name type="common">Maria pastora</name>
    <name type="synonym">Diviner's sage</name>
    <dbReference type="NCBI Taxonomy" id="28513"/>
    <lineage>
        <taxon>Eukaryota</taxon>
        <taxon>Viridiplantae</taxon>
        <taxon>Streptophyta</taxon>
        <taxon>Embryophyta</taxon>
        <taxon>Tracheophyta</taxon>
        <taxon>Spermatophyta</taxon>
        <taxon>Magnoliopsida</taxon>
        <taxon>eudicotyledons</taxon>
        <taxon>Gunneridae</taxon>
        <taxon>Pentapetalae</taxon>
        <taxon>asterids</taxon>
        <taxon>lamiids</taxon>
        <taxon>Lamiales</taxon>
        <taxon>Lamiaceae</taxon>
        <taxon>Nepetoideae</taxon>
        <taxon>Mentheae</taxon>
        <taxon>Salviinae</taxon>
        <taxon>Salvia</taxon>
        <taxon>Salvia subgen. Calosphace</taxon>
    </lineage>
</organism>
<dbReference type="InterPro" id="IPR044295">
    <property type="entry name" value="BIM1/2/3"/>
</dbReference>
<accession>A0ABD1I484</accession>
<dbReference type="AlphaFoldDB" id="A0ABD1I484"/>
<dbReference type="PROSITE" id="PS50888">
    <property type="entry name" value="BHLH"/>
    <property type="match status" value="1"/>
</dbReference>
<dbReference type="Proteomes" id="UP001567538">
    <property type="component" value="Unassembled WGS sequence"/>
</dbReference>
<name>A0ABD1I484_SALDI</name>
<dbReference type="InterPro" id="IPR011598">
    <property type="entry name" value="bHLH_dom"/>
</dbReference>
<gene>
    <name evidence="7" type="ORF">AAHA92_05700</name>
</gene>
<keyword evidence="4" id="KW-0539">Nucleus</keyword>
<dbReference type="PANTHER" id="PTHR46412">
    <property type="entry name" value="BES1-INTERACTING MYC-LIKE PROTEIN"/>
    <property type="match status" value="1"/>
</dbReference>
<evidence type="ECO:0000259" key="6">
    <source>
        <dbReference type="PROSITE" id="PS50888"/>
    </source>
</evidence>
<evidence type="ECO:0000256" key="1">
    <source>
        <dbReference type="ARBA" id="ARBA00004123"/>
    </source>
</evidence>
<dbReference type="Pfam" id="PF00010">
    <property type="entry name" value="HLH"/>
    <property type="match status" value="1"/>
</dbReference>
<dbReference type="InterPro" id="IPR036638">
    <property type="entry name" value="HLH_DNA-bd_sf"/>
</dbReference>